<protein>
    <recommendedName>
        <fullName evidence="3">Membrane attack complex inhibition factor</fullName>
    </recommendedName>
</protein>
<dbReference type="AlphaFoldDB" id="A0A674H6K9"/>
<dbReference type="InterPro" id="IPR045860">
    <property type="entry name" value="Snake_toxin-like_sf"/>
</dbReference>
<reference evidence="1" key="2">
    <citation type="submission" date="2025-08" db="UniProtKB">
        <authorList>
            <consortium name="Ensembl"/>
        </authorList>
    </citation>
    <scope>IDENTIFICATION</scope>
</reference>
<reference evidence="1 2" key="1">
    <citation type="journal article" date="2010" name="Nature">
        <title>The genome of a songbird.</title>
        <authorList>
            <person name="Warren W.C."/>
            <person name="Clayton D.F."/>
            <person name="Ellegren H."/>
            <person name="Arnold A.P."/>
            <person name="Hillier L.W."/>
            <person name="Kunstner A."/>
            <person name="Searle S."/>
            <person name="White S."/>
            <person name="Vilella A.J."/>
            <person name="Fairley S."/>
            <person name="Heger A."/>
            <person name="Kong L."/>
            <person name="Ponting C.P."/>
            <person name="Jarvis E.D."/>
            <person name="Mello C.V."/>
            <person name="Minx P."/>
            <person name="Lovell P."/>
            <person name="Velho T.A."/>
            <person name="Ferris M."/>
            <person name="Balakrishnan C.N."/>
            <person name="Sinha S."/>
            <person name="Blatti C."/>
            <person name="London S.E."/>
            <person name="Li Y."/>
            <person name="Lin Y.C."/>
            <person name="George J."/>
            <person name="Sweedler J."/>
            <person name="Southey B."/>
            <person name="Gunaratne P."/>
            <person name="Watson M."/>
            <person name="Nam K."/>
            <person name="Backstrom N."/>
            <person name="Smeds L."/>
            <person name="Nabholz B."/>
            <person name="Itoh Y."/>
            <person name="Whitney O."/>
            <person name="Pfenning A.R."/>
            <person name="Howard J."/>
            <person name="Volker M."/>
            <person name="Skinner B.M."/>
            <person name="Griffin D.K."/>
            <person name="Ye L."/>
            <person name="McLaren W.M."/>
            <person name="Flicek P."/>
            <person name="Quesada V."/>
            <person name="Velasco G."/>
            <person name="Lopez-Otin C."/>
            <person name="Puente X.S."/>
            <person name="Olender T."/>
            <person name="Lancet D."/>
            <person name="Smit A.F."/>
            <person name="Hubley R."/>
            <person name="Konkel M.K."/>
            <person name="Walker J.A."/>
            <person name="Batzer M.A."/>
            <person name="Gu W."/>
            <person name="Pollock D.D."/>
            <person name="Chen L."/>
            <person name="Cheng Z."/>
            <person name="Eichler E.E."/>
            <person name="Stapley J."/>
            <person name="Slate J."/>
            <person name="Ekblom R."/>
            <person name="Birkhead T."/>
            <person name="Burke T."/>
            <person name="Burt D."/>
            <person name="Scharff C."/>
            <person name="Adam I."/>
            <person name="Richard H."/>
            <person name="Sultan M."/>
            <person name="Soldatov A."/>
            <person name="Lehrach H."/>
            <person name="Edwards S.V."/>
            <person name="Yang S.P."/>
            <person name="Li X."/>
            <person name="Graves T."/>
            <person name="Fulton L."/>
            <person name="Nelson J."/>
            <person name="Chinwalla A."/>
            <person name="Hou S."/>
            <person name="Mardis E.R."/>
            <person name="Wilson R.K."/>
        </authorList>
    </citation>
    <scope>NUCLEOTIDE SEQUENCE [LARGE SCALE GENOMIC DNA]</scope>
</reference>
<evidence type="ECO:0000313" key="1">
    <source>
        <dbReference type="Ensembl" id="ENSTGUP00000030497.1"/>
    </source>
</evidence>
<dbReference type="GO" id="GO:0098552">
    <property type="term" value="C:side of membrane"/>
    <property type="evidence" value="ECO:0007669"/>
    <property type="project" value="UniProtKB-KW"/>
</dbReference>
<accession>A0A674H6K9</accession>
<dbReference type="Ensembl" id="ENSTGUT00000032844.1">
    <property type="protein sequence ID" value="ENSTGUP00000030497.1"/>
    <property type="gene ID" value="ENSTGUG00000025115.1"/>
</dbReference>
<dbReference type="Proteomes" id="UP000007754">
    <property type="component" value="Chromosome 5"/>
</dbReference>
<dbReference type="InParanoid" id="A0A674H6K9"/>
<evidence type="ECO:0000313" key="2">
    <source>
        <dbReference type="Proteomes" id="UP000007754"/>
    </source>
</evidence>
<keyword evidence="2" id="KW-1185">Reference proteome</keyword>
<sequence length="127" mass="14595">MGHPPPLWTICDGVLPHLPTLPAVFCTFFTESLCWSPHPWRDLKKRCYCQYSLNLCNFFFCSIGKLRTFSCWKASQCNVNEIADSFLLDNFEFFCCQHDLCNESAITGVNKAAFSIASLMAMLWMFL</sequence>
<organism evidence="1 2">
    <name type="scientific">Taeniopygia guttata</name>
    <name type="common">Zebra finch</name>
    <name type="synonym">Poephila guttata</name>
    <dbReference type="NCBI Taxonomy" id="59729"/>
    <lineage>
        <taxon>Eukaryota</taxon>
        <taxon>Metazoa</taxon>
        <taxon>Chordata</taxon>
        <taxon>Craniata</taxon>
        <taxon>Vertebrata</taxon>
        <taxon>Euteleostomi</taxon>
        <taxon>Archelosauria</taxon>
        <taxon>Archosauria</taxon>
        <taxon>Dinosauria</taxon>
        <taxon>Saurischia</taxon>
        <taxon>Theropoda</taxon>
        <taxon>Coelurosauria</taxon>
        <taxon>Aves</taxon>
        <taxon>Neognathae</taxon>
        <taxon>Neoaves</taxon>
        <taxon>Telluraves</taxon>
        <taxon>Australaves</taxon>
        <taxon>Passeriformes</taxon>
        <taxon>Passeroidea</taxon>
        <taxon>Estrildidae</taxon>
        <taxon>Estrildinae</taxon>
        <taxon>Taeniopygia</taxon>
    </lineage>
</organism>
<reference evidence="1" key="3">
    <citation type="submission" date="2025-09" db="UniProtKB">
        <authorList>
            <consortium name="Ensembl"/>
        </authorList>
    </citation>
    <scope>IDENTIFICATION</scope>
</reference>
<dbReference type="SUPFAM" id="SSF57302">
    <property type="entry name" value="Snake toxin-like"/>
    <property type="match status" value="1"/>
</dbReference>
<proteinExistence type="predicted"/>
<name>A0A674H6K9_TAEGU</name>
<dbReference type="Gene3D" id="2.10.60.10">
    <property type="entry name" value="CD59"/>
    <property type="match status" value="1"/>
</dbReference>
<evidence type="ECO:0008006" key="3">
    <source>
        <dbReference type="Google" id="ProtNLM"/>
    </source>
</evidence>
<dbReference type="GO" id="GO:0030154">
    <property type="term" value="P:cell differentiation"/>
    <property type="evidence" value="ECO:0007669"/>
    <property type="project" value="UniProtKB-ARBA"/>
</dbReference>
<dbReference type="GeneTree" id="ENSGT00960000192511"/>